<evidence type="ECO:0000313" key="2">
    <source>
        <dbReference type="EMBL" id="AZA48901.1"/>
    </source>
</evidence>
<accession>A0A3G6N736</accession>
<gene>
    <name evidence="2" type="ORF">EG346_12270</name>
</gene>
<dbReference type="Pfam" id="PF01381">
    <property type="entry name" value="HTH_3"/>
    <property type="match status" value="1"/>
</dbReference>
<dbReference type="SUPFAM" id="SSF47413">
    <property type="entry name" value="lambda repressor-like DNA-binding domains"/>
    <property type="match status" value="1"/>
</dbReference>
<organism evidence="2 3">
    <name type="scientific">Chryseobacterium carnipullorum</name>
    <dbReference type="NCBI Taxonomy" id="1124835"/>
    <lineage>
        <taxon>Bacteria</taxon>
        <taxon>Pseudomonadati</taxon>
        <taxon>Bacteroidota</taxon>
        <taxon>Flavobacteriia</taxon>
        <taxon>Flavobacteriales</taxon>
        <taxon>Weeksellaceae</taxon>
        <taxon>Chryseobacterium group</taxon>
        <taxon>Chryseobacterium</taxon>
    </lineage>
</organism>
<reference evidence="3" key="1">
    <citation type="submission" date="2018-11" db="EMBL/GenBank/DDBJ databases">
        <title>Proposal to divide the Flavobacteriaceae and reorganize its genera based on Amino Acid Identity values calculated from whole genome sequences.</title>
        <authorList>
            <person name="Nicholson A.C."/>
            <person name="Gulvik C.A."/>
            <person name="Whitney A.M."/>
            <person name="Humrighouse B.W."/>
            <person name="Bell M."/>
            <person name="Holmes B."/>
            <person name="Steigerwalt A.G."/>
            <person name="Villarma A."/>
            <person name="Sheth M."/>
            <person name="Batra D."/>
            <person name="Pryor J."/>
            <person name="Bernardet J.-F."/>
            <person name="Hugo C."/>
            <person name="Kampfer P."/>
            <person name="Newman J."/>
            <person name="McQuiston J.R."/>
        </authorList>
    </citation>
    <scope>NUCLEOTIDE SEQUENCE [LARGE SCALE GENOMIC DNA]</scope>
    <source>
        <strain evidence="3">G0188</strain>
    </source>
</reference>
<evidence type="ECO:0000313" key="3">
    <source>
        <dbReference type="Proteomes" id="UP000273270"/>
    </source>
</evidence>
<dbReference type="EMBL" id="CP033920">
    <property type="protein sequence ID" value="AZA48901.1"/>
    <property type="molecule type" value="Genomic_DNA"/>
</dbReference>
<dbReference type="InterPro" id="IPR010982">
    <property type="entry name" value="Lambda_DNA-bd_dom_sf"/>
</dbReference>
<dbReference type="CDD" id="cd00093">
    <property type="entry name" value="HTH_XRE"/>
    <property type="match status" value="1"/>
</dbReference>
<feature type="domain" description="HTH cro/C1-type" evidence="1">
    <location>
        <begin position="27"/>
        <end position="81"/>
    </location>
</feature>
<name>A0A3G6N736_CHRCU</name>
<dbReference type="OrthoDB" id="1446321at2"/>
<dbReference type="Gene3D" id="1.10.260.40">
    <property type="entry name" value="lambda repressor-like DNA-binding domains"/>
    <property type="match status" value="1"/>
</dbReference>
<dbReference type="PROSITE" id="PS50943">
    <property type="entry name" value="HTH_CROC1"/>
    <property type="match status" value="1"/>
</dbReference>
<protein>
    <submittedName>
        <fullName evidence="2">XRE family transcriptional regulator</fullName>
    </submittedName>
</protein>
<dbReference type="InterPro" id="IPR001387">
    <property type="entry name" value="Cro/C1-type_HTH"/>
</dbReference>
<evidence type="ECO:0000259" key="1">
    <source>
        <dbReference type="PROSITE" id="PS50943"/>
    </source>
</evidence>
<sequence>MNLLHFALNKATMDILKDLTIGIGKRIKAIRKQKALTQETLGLITGIDSADISKYEAGKINLTLKTISRFSIALEVHPKELYDFDLDITKYKIEE</sequence>
<keyword evidence="3" id="KW-1185">Reference proteome</keyword>
<dbReference type="GO" id="GO:0003677">
    <property type="term" value="F:DNA binding"/>
    <property type="evidence" value="ECO:0007669"/>
    <property type="project" value="InterPro"/>
</dbReference>
<proteinExistence type="predicted"/>
<dbReference type="Proteomes" id="UP000273270">
    <property type="component" value="Chromosome"/>
</dbReference>
<dbReference type="AlphaFoldDB" id="A0A3G6N736"/>
<dbReference type="KEGG" id="ccau:EG346_12270"/>
<dbReference type="RefSeq" id="WP_123878917.1">
    <property type="nucleotide sequence ID" value="NZ_CP033920.1"/>
</dbReference>
<dbReference type="SMART" id="SM00530">
    <property type="entry name" value="HTH_XRE"/>
    <property type="match status" value="1"/>
</dbReference>